<evidence type="ECO:0000256" key="11">
    <source>
        <dbReference type="PROSITE-ProRule" id="PRU00176"/>
    </source>
</evidence>
<keyword evidence="8 11" id="KW-0694">RNA-binding</keyword>
<dbReference type="CDD" id="cd12540">
    <property type="entry name" value="RRM_U2AFBPL"/>
    <property type="match status" value="1"/>
</dbReference>
<dbReference type="PROSITE" id="PS50103">
    <property type="entry name" value="ZF_C3H1"/>
    <property type="match status" value="2"/>
</dbReference>
<feature type="compositionally biased region" description="Basic residues" evidence="13">
    <location>
        <begin position="1084"/>
        <end position="1093"/>
    </location>
</feature>
<keyword evidence="14" id="KW-0812">Transmembrane</keyword>
<proteinExistence type="predicted"/>
<dbReference type="GO" id="GO:0000398">
    <property type="term" value="P:mRNA splicing, via spliceosome"/>
    <property type="evidence" value="ECO:0007669"/>
    <property type="project" value="InterPro"/>
</dbReference>
<dbReference type="SUPFAM" id="SSF48403">
    <property type="entry name" value="Ankyrin repeat"/>
    <property type="match status" value="1"/>
</dbReference>
<dbReference type="FunFam" id="3.30.70.330:FF:000318">
    <property type="entry name" value="Zinc finger CCCH domain-containing protein 5"/>
    <property type="match status" value="1"/>
</dbReference>
<evidence type="ECO:0000256" key="10">
    <source>
        <dbReference type="PROSITE-ProRule" id="PRU00023"/>
    </source>
</evidence>
<feature type="compositionally biased region" description="Basic and acidic residues" evidence="13">
    <location>
        <begin position="1188"/>
        <end position="1197"/>
    </location>
</feature>
<dbReference type="Gene3D" id="3.30.70.330">
    <property type="match status" value="1"/>
</dbReference>
<dbReference type="InterPro" id="IPR053241">
    <property type="entry name" value="NADPH_pterin_aldehyde_rdct"/>
</dbReference>
<feature type="compositionally biased region" description="Basic and acidic residues" evidence="13">
    <location>
        <begin position="609"/>
        <end position="629"/>
    </location>
</feature>
<dbReference type="GO" id="GO:0009507">
    <property type="term" value="C:chloroplast"/>
    <property type="evidence" value="ECO:0007669"/>
    <property type="project" value="UniProtKB-SubCell"/>
</dbReference>
<feature type="compositionally biased region" description="Basic and acidic residues" evidence="13">
    <location>
        <begin position="561"/>
        <end position="593"/>
    </location>
</feature>
<feature type="compositionally biased region" description="Basic residues" evidence="13">
    <location>
        <begin position="1112"/>
        <end position="1122"/>
    </location>
</feature>
<organism evidence="17 18">
    <name type="scientific">Brassica campestris</name>
    <name type="common">Field mustard</name>
    <dbReference type="NCBI Taxonomy" id="3711"/>
    <lineage>
        <taxon>Eukaryota</taxon>
        <taxon>Viridiplantae</taxon>
        <taxon>Streptophyta</taxon>
        <taxon>Embryophyta</taxon>
        <taxon>Tracheophyta</taxon>
        <taxon>Spermatophyta</taxon>
        <taxon>Magnoliopsida</taxon>
        <taxon>eudicotyledons</taxon>
        <taxon>Gunneridae</taxon>
        <taxon>Pentapetalae</taxon>
        <taxon>rosids</taxon>
        <taxon>malvids</taxon>
        <taxon>Brassicales</taxon>
        <taxon>Brassicaceae</taxon>
        <taxon>Brassiceae</taxon>
        <taxon>Brassica</taxon>
    </lineage>
</organism>
<sequence length="1546" mass="174418">MQPIFHAILQNELPAFLSLVRERDSWLEERNDEQHSNTVLHMAAKHGRGEFVSKIIELRRPSLICSRNAYGNTPLHLAALFGDVNIIMTMLEFGPEACSARNNNNQTPLHLACRSISVESATLFAEKIQSVGLHELNFAILSGSLSGVAKIILERFPDLARKEAWPVQGASLSTLLHHACDRGDLELTRILFGLDQRLEEALNTNGLSPLHLAVLRGSVVILEEFINKAPLSFLSHTPSKETVFHLAARNKNMDAFVFMAERLGSNGQFLLQQTDENGNTVLHTAASVACGAPLIRYIIGMKIVDISNKNKMGFAAYHLLPHDAQDFELLSSWLRFDTETSDELDPDLLNLIGLNTSEMVERKTRKAHGVKKGSENLEYDMYIEALQNARNTITIVAVLIASVAYAGGINPPGGVYQDGPWRGKSIVGKTTAFKVFAICNNIALFTSLAIVILLVSIIPYKRKPLKKLLVATHRMMWVSIGFMATAYVAASWVTIPHYHGTRWLFPAIVAVAGGALAVLFSYLGVEAIGHWFKKKARVGRVPSSSSTSEREVNAIGIMEPQNEKAEEGDRLEEATGEKEFVEESKEKAAEMSRKEKRKAMKKLKRKQVRKEIASKEREDAEAKLNDPAEQEKLKAIEEEEARKREKELREFEESERAWREAMEIKRKKEEEEERRWKELEELRKLEASRDGECGEDGEYEYIEEGPPEIIFKGNEIILRKNKVRVPKKSVPQVEGNEIADRPTSNPLPPGTEALPKYQNVSSAQQILDSVAQEVPNFGTEQDKAHCPFHLKTGACRFGPRCSRVHFYPDKSCTILMKNMYNGPGIAWEHDEGLEYTDEEAEHCYEEFYEDVHTEFLKYGELINFKVCRNGSFHLKGNVYVHYRSLESAVLAYQSINGRYFAGKQVNCEFVNISRWKVAICGEYMKSRLKTCSRGSACNFIHCFRNPGGDYEWADFDKPPPRFWIRKMTALFGYSDEYLRHMEREYSGSLRDCRSDQLTDSQRQPSRRSRSRDHDHVNVGSKPSYRSRDSSRGHRHSRHEENHHGGDGSPNSTRDGSLEREIYKEPRHGKETSRHESKWSEHSPTHRVPRKRIHERYSDDDSGDDDGRGETSHKRKSSRRYPRRGSDSEVQEQLDDQEESRTHWSSSERRSRKEDDREGSSASQEESRAHDRVHAVGDKSQRQRSSSRYSHERDSSESRHRRHRGSYDGENDRRRSVETSPRDKDRDKSKQRHSYNKTGDPDSSNRGRKGKQGRESQEVKRNASGSSSDEEREERHKERSHSSSHRKRRRSSQHSSHEQTPKEPEEIEPTPFSGAANSVTSAKVVLITGVSKGLGRALSLEMAKRGHTVIGCARTQEKLTALQSELSSPENHLLLTADVKSDSSVKEMAHTIMEKKGVPDIIVNNAGTINKNNKIWEVSAEDFDSVMDTNVKGVVNVLRHFIPLMLPRKQGIIVNMSSGWGRSGAALVAPYCASKWAIEGLSRSVAKEVAEGMAVVALNPGVINTEMLTSCFGNTASLYQAPDAWAVKAATMILNLTAGDNGGSLTV</sequence>
<reference evidence="17 18" key="1">
    <citation type="submission" date="2021-07" db="EMBL/GenBank/DDBJ databases">
        <authorList>
            <consortium name="Genoscope - CEA"/>
            <person name="William W."/>
        </authorList>
    </citation>
    <scope>NUCLEOTIDE SEQUENCE [LARGE SCALE GENOMIC DNA]</scope>
</reference>
<feature type="compositionally biased region" description="Basic and acidic residues" evidence="13">
    <location>
        <begin position="1294"/>
        <end position="1303"/>
    </location>
</feature>
<evidence type="ECO:0000256" key="9">
    <source>
        <dbReference type="ARBA" id="ARBA00023125"/>
    </source>
</evidence>
<evidence type="ECO:0000256" key="7">
    <source>
        <dbReference type="ARBA" id="ARBA00022833"/>
    </source>
</evidence>
<feature type="compositionally biased region" description="Basic and acidic residues" evidence="13">
    <location>
        <begin position="1055"/>
        <end position="1083"/>
    </location>
</feature>
<dbReference type="InterPro" id="IPR036770">
    <property type="entry name" value="Ankyrin_rpt-contain_sf"/>
</dbReference>
<dbReference type="InterPro" id="IPR002347">
    <property type="entry name" value="SDR_fam"/>
</dbReference>
<dbReference type="InterPro" id="IPR000504">
    <property type="entry name" value="RRM_dom"/>
</dbReference>
<dbReference type="InterPro" id="IPR003954">
    <property type="entry name" value="RRM_euk-type"/>
</dbReference>
<dbReference type="Pfam" id="PF00106">
    <property type="entry name" value="adh_short"/>
    <property type="match status" value="1"/>
</dbReference>
<dbReference type="SMART" id="SM00248">
    <property type="entry name" value="ANK"/>
    <property type="match status" value="7"/>
</dbReference>
<keyword evidence="4 12" id="KW-0479">Metal-binding</keyword>
<evidence type="ECO:0000256" key="5">
    <source>
        <dbReference type="ARBA" id="ARBA00022737"/>
    </source>
</evidence>
<dbReference type="InterPro" id="IPR035979">
    <property type="entry name" value="RBD_domain_sf"/>
</dbReference>
<feature type="compositionally biased region" description="Basic and acidic residues" evidence="13">
    <location>
        <begin position="1204"/>
        <end position="1227"/>
    </location>
</feature>
<dbReference type="InterPro" id="IPR009145">
    <property type="entry name" value="U2AF_small"/>
</dbReference>
<feature type="transmembrane region" description="Helical" evidence="14">
    <location>
        <begin position="435"/>
        <end position="455"/>
    </location>
</feature>
<dbReference type="SUPFAM" id="SSF54928">
    <property type="entry name" value="RNA-binding domain, RBD"/>
    <property type="match status" value="1"/>
</dbReference>
<evidence type="ECO:0000256" key="2">
    <source>
        <dbReference type="ARBA" id="ARBA00022528"/>
    </source>
</evidence>
<dbReference type="Gramene" id="A08p36590.2_BraZ1">
    <property type="protein sequence ID" value="A08p36590.2_BraZ1.CDS"/>
    <property type="gene ID" value="A08g36590.2_BraZ1"/>
</dbReference>
<keyword evidence="10" id="KW-0040">ANK repeat</keyword>
<dbReference type="Gene3D" id="1.25.40.20">
    <property type="entry name" value="Ankyrin repeat-containing domain"/>
    <property type="match status" value="1"/>
</dbReference>
<feature type="domain" description="RRM" evidence="15">
    <location>
        <begin position="849"/>
        <end position="912"/>
    </location>
</feature>
<dbReference type="Pfam" id="PF13962">
    <property type="entry name" value="PGG"/>
    <property type="match status" value="1"/>
</dbReference>
<dbReference type="PROSITE" id="PS00061">
    <property type="entry name" value="ADH_SHORT"/>
    <property type="match status" value="1"/>
</dbReference>
<feature type="region of interest" description="Disordered" evidence="13">
    <location>
        <begin position="542"/>
        <end position="629"/>
    </location>
</feature>
<evidence type="ECO:0000259" key="16">
    <source>
        <dbReference type="PROSITE" id="PS50103"/>
    </source>
</evidence>
<dbReference type="PROSITE" id="PS50297">
    <property type="entry name" value="ANK_REP_REGION"/>
    <property type="match status" value="1"/>
</dbReference>
<feature type="domain" description="C3H1-type" evidence="16">
    <location>
        <begin position="780"/>
        <end position="808"/>
    </location>
</feature>
<feature type="domain" description="C3H1-type" evidence="16">
    <location>
        <begin position="914"/>
        <end position="944"/>
    </location>
</feature>
<dbReference type="FunFam" id="1.25.40.20:FF:000477">
    <property type="entry name" value="Ankyrin repeat family protein"/>
    <property type="match status" value="1"/>
</dbReference>
<dbReference type="SMART" id="SM00356">
    <property type="entry name" value="ZnF_C3H1"/>
    <property type="match status" value="2"/>
</dbReference>
<dbReference type="SMART" id="SM00361">
    <property type="entry name" value="RRM_1"/>
    <property type="match status" value="1"/>
</dbReference>
<evidence type="ECO:0000313" key="18">
    <source>
        <dbReference type="Proteomes" id="UP000694005"/>
    </source>
</evidence>
<evidence type="ECO:0000256" key="4">
    <source>
        <dbReference type="ARBA" id="ARBA00022723"/>
    </source>
</evidence>
<dbReference type="PANTHER" id="PTHR45267:SF2">
    <property type="entry name" value="NADPH-DEPENDENT PTERIN ALDEHYDE REDUCTASE"/>
    <property type="match status" value="1"/>
</dbReference>
<dbReference type="InterPro" id="IPR036291">
    <property type="entry name" value="NAD(P)-bd_dom_sf"/>
</dbReference>
<dbReference type="Proteomes" id="UP000694005">
    <property type="component" value="Chromosome A08"/>
</dbReference>
<dbReference type="GO" id="GO:0003723">
    <property type="term" value="F:RNA binding"/>
    <property type="evidence" value="ECO:0007669"/>
    <property type="project" value="UniProtKB-UniRule"/>
</dbReference>
<keyword evidence="9" id="KW-0238">DNA-binding</keyword>
<feature type="region of interest" description="Disordered" evidence="13">
    <location>
        <begin position="991"/>
        <end position="1314"/>
    </location>
</feature>
<feature type="compositionally biased region" description="Basic and acidic residues" evidence="13">
    <location>
        <begin position="1251"/>
        <end position="1260"/>
    </location>
</feature>
<keyword evidence="5" id="KW-0677">Repeat</keyword>
<keyword evidence="2" id="KW-0150">Chloroplast</keyword>
<dbReference type="CDD" id="cd05233">
    <property type="entry name" value="SDR_c"/>
    <property type="match status" value="1"/>
</dbReference>
<keyword evidence="7 12" id="KW-0862">Zinc</keyword>
<evidence type="ECO:0000256" key="6">
    <source>
        <dbReference type="ARBA" id="ARBA00022771"/>
    </source>
</evidence>
<feature type="zinc finger region" description="C3H1-type" evidence="12">
    <location>
        <begin position="780"/>
        <end position="808"/>
    </location>
</feature>
<evidence type="ECO:0000256" key="8">
    <source>
        <dbReference type="ARBA" id="ARBA00022884"/>
    </source>
</evidence>
<dbReference type="InterPro" id="IPR000571">
    <property type="entry name" value="Znf_CCCH"/>
</dbReference>
<evidence type="ECO:0000256" key="1">
    <source>
        <dbReference type="ARBA" id="ARBA00004229"/>
    </source>
</evidence>
<dbReference type="InterPro" id="IPR020904">
    <property type="entry name" value="Sc_DH/Rdtase_CS"/>
</dbReference>
<dbReference type="EMBL" id="LS974624">
    <property type="protein sequence ID" value="CAG7899993.1"/>
    <property type="molecule type" value="Genomic_DNA"/>
</dbReference>
<dbReference type="PROSITE" id="PS50102">
    <property type="entry name" value="RRM"/>
    <property type="match status" value="1"/>
</dbReference>
<feature type="compositionally biased region" description="Basic residues" evidence="13">
    <location>
        <begin position="1281"/>
        <end position="1291"/>
    </location>
</feature>
<evidence type="ECO:0000256" key="13">
    <source>
        <dbReference type="SAM" id="MobiDB-lite"/>
    </source>
</evidence>
<feature type="compositionally biased region" description="Basic and acidic residues" evidence="13">
    <location>
        <begin position="1025"/>
        <end position="1045"/>
    </location>
</feature>
<evidence type="ECO:0000259" key="15">
    <source>
        <dbReference type="PROSITE" id="PS50102"/>
    </source>
</evidence>
<evidence type="ECO:0000313" key="17">
    <source>
        <dbReference type="EMBL" id="CAG7899993.1"/>
    </source>
</evidence>
<evidence type="ECO:0000256" key="14">
    <source>
        <dbReference type="SAM" id="Phobius"/>
    </source>
</evidence>
<name>A0A8D9M698_BRACM</name>
<dbReference type="GO" id="GO:0008270">
    <property type="term" value="F:zinc ion binding"/>
    <property type="evidence" value="ECO:0007669"/>
    <property type="project" value="UniProtKB-KW"/>
</dbReference>
<dbReference type="InterPro" id="IPR002110">
    <property type="entry name" value="Ankyrin_rpt"/>
</dbReference>
<keyword evidence="3" id="KW-0934">Plastid</keyword>
<feature type="transmembrane region" description="Helical" evidence="14">
    <location>
        <begin position="476"/>
        <end position="497"/>
    </location>
</feature>
<dbReference type="GO" id="GO:0003677">
    <property type="term" value="F:DNA binding"/>
    <property type="evidence" value="ECO:0007669"/>
    <property type="project" value="UniProtKB-KW"/>
</dbReference>
<protein>
    <recommendedName>
        <fullName evidence="19">3-oxoacyl-[acyl-carrier-protein] reductase</fullName>
    </recommendedName>
</protein>
<keyword evidence="14" id="KW-0472">Membrane</keyword>
<feature type="compositionally biased region" description="Basic and acidic residues" evidence="13">
    <location>
        <begin position="1138"/>
        <end position="1180"/>
    </location>
</feature>
<dbReference type="PRINTS" id="PR01848">
    <property type="entry name" value="U2AUXFACTOR"/>
</dbReference>
<dbReference type="FunFam" id="3.40.50.720:FF:000434">
    <property type="entry name" value="NADPH-dependent pterin aldehyde reductase"/>
    <property type="match status" value="1"/>
</dbReference>
<feature type="compositionally biased region" description="Acidic residues" evidence="13">
    <location>
        <begin position="1128"/>
        <end position="1137"/>
    </location>
</feature>
<evidence type="ECO:0008006" key="19">
    <source>
        <dbReference type="Google" id="ProtNLM"/>
    </source>
</evidence>
<comment type="subcellular location">
    <subcellularLocation>
        <location evidence="1">Plastid</location>
        <location evidence="1">Chloroplast</location>
    </subcellularLocation>
</comment>
<feature type="compositionally biased region" description="Basic and acidic residues" evidence="13">
    <location>
        <begin position="1094"/>
        <end position="1111"/>
    </location>
</feature>
<dbReference type="GO" id="GO:0089701">
    <property type="term" value="C:U2AF complex"/>
    <property type="evidence" value="ECO:0007669"/>
    <property type="project" value="InterPro"/>
</dbReference>
<dbReference type="SUPFAM" id="SSF51735">
    <property type="entry name" value="NAD(P)-binding Rossmann-fold domains"/>
    <property type="match status" value="1"/>
</dbReference>
<keyword evidence="14" id="KW-1133">Transmembrane helix</keyword>
<evidence type="ECO:0000256" key="3">
    <source>
        <dbReference type="ARBA" id="ARBA00022640"/>
    </source>
</evidence>
<keyword evidence="6 12" id="KW-0863">Zinc-finger</keyword>
<dbReference type="PROSITE" id="PS50088">
    <property type="entry name" value="ANK_REPEAT"/>
    <property type="match status" value="1"/>
</dbReference>
<accession>A0A8D9M698</accession>
<dbReference type="Pfam" id="PF00642">
    <property type="entry name" value="zf-CCCH"/>
    <property type="match status" value="2"/>
</dbReference>
<dbReference type="InterPro" id="IPR026961">
    <property type="entry name" value="PGG_dom"/>
</dbReference>
<feature type="zinc finger region" description="C3H1-type" evidence="12">
    <location>
        <begin position="914"/>
        <end position="944"/>
    </location>
</feature>
<feature type="compositionally biased region" description="Basic residues" evidence="13">
    <location>
        <begin position="594"/>
        <end position="608"/>
    </location>
</feature>
<dbReference type="Gene3D" id="3.40.50.720">
    <property type="entry name" value="NAD(P)-binding Rossmann-like Domain"/>
    <property type="match status" value="1"/>
</dbReference>
<dbReference type="InterPro" id="IPR012677">
    <property type="entry name" value="Nucleotide-bd_a/b_plait_sf"/>
</dbReference>
<evidence type="ECO:0000256" key="12">
    <source>
        <dbReference type="PROSITE-ProRule" id="PRU00723"/>
    </source>
</evidence>
<dbReference type="GO" id="GO:0010468">
    <property type="term" value="P:regulation of gene expression"/>
    <property type="evidence" value="ECO:0007669"/>
    <property type="project" value="UniProtKB-ARBA"/>
</dbReference>
<feature type="repeat" description="ANK" evidence="10">
    <location>
        <begin position="70"/>
        <end position="102"/>
    </location>
</feature>
<dbReference type="PANTHER" id="PTHR45267">
    <property type="match status" value="1"/>
</dbReference>
<dbReference type="Pfam" id="PF12796">
    <property type="entry name" value="Ank_2"/>
    <property type="match status" value="1"/>
</dbReference>
<gene>
    <name evidence="17" type="ORF">BRAPAZ1V2_A08P36590.2</name>
</gene>
<feature type="transmembrane region" description="Helical" evidence="14">
    <location>
        <begin position="503"/>
        <end position="525"/>
    </location>
</feature>